<sequence length="343" mass="38846">MAAPSNESQDYVGFDTITQQMERKFLKRGFNLNIILVGESGMGKSTLVNSIFASHLVDSMGRRTAQEVIRKTTEITPVTQTLDENGVRVRLTVIDTPGFGDQCNNERCWDPVIRYIKDQHAAYLERELKPQRDRVINDTRVHACLYFLNPGSRGLRPLDVEVLKRLTEVTNVIPVIAKSDSMTVEERTVFKRHVKEEMSFHRIAVYPYPSEEDDEEDRMLNSSIKDLVPFAVVGSEEIIDVNGTPVRGRRHGWGVINIFDETHSDFVHLRNFLLRTHLSDLIEVTSQRHYEQFRTSQLRQIKEIRAQQAAAAAAGGSMPGHQMQPAAAQVPTGPLPQQPMAQV</sequence>
<dbReference type="InterPro" id="IPR016491">
    <property type="entry name" value="Septin"/>
</dbReference>
<evidence type="ECO:0000256" key="6">
    <source>
        <dbReference type="SAM" id="MobiDB-lite"/>
    </source>
</evidence>
<evidence type="ECO:0000256" key="4">
    <source>
        <dbReference type="ARBA" id="ARBA00023306"/>
    </source>
</evidence>
<dbReference type="GO" id="GO:0043934">
    <property type="term" value="P:sporulation"/>
    <property type="evidence" value="ECO:0007669"/>
    <property type="project" value="UniProtKB-ARBA"/>
</dbReference>
<proteinExistence type="inferred from homology"/>
<evidence type="ECO:0000259" key="7">
    <source>
        <dbReference type="PROSITE" id="PS51719"/>
    </source>
</evidence>
<protein>
    <submittedName>
        <fullName evidence="8">Cell division control protein</fullName>
    </submittedName>
</protein>
<reference evidence="8" key="1">
    <citation type="submission" date="2022-07" db="EMBL/GenBank/DDBJ databases">
        <title>Phylogenomic reconstructions and comparative analyses of Kickxellomycotina fungi.</title>
        <authorList>
            <person name="Reynolds N.K."/>
            <person name="Stajich J.E."/>
            <person name="Barry K."/>
            <person name="Grigoriev I.V."/>
            <person name="Crous P."/>
            <person name="Smith M.E."/>
        </authorList>
    </citation>
    <scope>NUCLEOTIDE SEQUENCE</scope>
    <source>
        <strain evidence="8">NRRL 3115</strain>
    </source>
</reference>
<evidence type="ECO:0000313" key="8">
    <source>
        <dbReference type="EMBL" id="KAJ2669386.1"/>
    </source>
</evidence>
<keyword evidence="1 8" id="KW-0132">Cell division</keyword>
<evidence type="ECO:0000256" key="1">
    <source>
        <dbReference type="ARBA" id="ARBA00022618"/>
    </source>
</evidence>
<dbReference type="FunFam" id="3.40.50.300:FF:000260">
    <property type="entry name" value="Cell division control 10"/>
    <property type="match status" value="1"/>
</dbReference>
<keyword evidence="4" id="KW-0131">Cell cycle</keyword>
<dbReference type="PANTHER" id="PTHR18884">
    <property type="entry name" value="SEPTIN"/>
    <property type="match status" value="1"/>
</dbReference>
<accession>A0A9W8G1I1</accession>
<evidence type="ECO:0000313" key="9">
    <source>
        <dbReference type="Proteomes" id="UP001151518"/>
    </source>
</evidence>
<comment type="similarity">
    <text evidence="5">Belongs to the TRAFAC class TrmE-Era-EngA-EngB-Septin-like GTPase superfamily. Septin GTPase family.</text>
</comment>
<dbReference type="InterPro" id="IPR027417">
    <property type="entry name" value="P-loop_NTPase"/>
</dbReference>
<dbReference type="EMBL" id="JANBTW010000152">
    <property type="protein sequence ID" value="KAJ2669386.1"/>
    <property type="molecule type" value="Genomic_DNA"/>
</dbReference>
<evidence type="ECO:0000256" key="5">
    <source>
        <dbReference type="RuleBase" id="RU004560"/>
    </source>
</evidence>
<dbReference type="PIRSF" id="PIRSF006698">
    <property type="entry name" value="Septin"/>
    <property type="match status" value="1"/>
</dbReference>
<dbReference type="GO" id="GO:0000921">
    <property type="term" value="P:septin ring assembly"/>
    <property type="evidence" value="ECO:0007669"/>
    <property type="project" value="UniProtKB-ARBA"/>
</dbReference>
<dbReference type="AlphaFoldDB" id="A0A9W8G1I1"/>
<dbReference type="GO" id="GO:0005525">
    <property type="term" value="F:GTP binding"/>
    <property type="evidence" value="ECO:0007669"/>
    <property type="project" value="UniProtKB-KW"/>
</dbReference>
<keyword evidence="2 5" id="KW-0547">Nucleotide-binding</keyword>
<dbReference type="SUPFAM" id="SSF52540">
    <property type="entry name" value="P-loop containing nucleoside triphosphate hydrolases"/>
    <property type="match status" value="1"/>
</dbReference>
<gene>
    <name evidence="8" type="primary">CDC10</name>
    <name evidence="8" type="ORF">GGI25_006157</name>
</gene>
<feature type="domain" description="Septin-type G" evidence="7">
    <location>
        <begin position="28"/>
        <end position="300"/>
    </location>
</feature>
<dbReference type="CDD" id="cd01850">
    <property type="entry name" value="CDC_Septin"/>
    <property type="match status" value="1"/>
</dbReference>
<dbReference type="InterPro" id="IPR030379">
    <property type="entry name" value="G_SEPTIN_dom"/>
</dbReference>
<evidence type="ECO:0000256" key="2">
    <source>
        <dbReference type="ARBA" id="ARBA00022741"/>
    </source>
</evidence>
<dbReference type="Gene3D" id="3.40.50.300">
    <property type="entry name" value="P-loop containing nucleotide triphosphate hydrolases"/>
    <property type="match status" value="1"/>
</dbReference>
<dbReference type="PROSITE" id="PS51719">
    <property type="entry name" value="G_SEPTIN"/>
    <property type="match status" value="1"/>
</dbReference>
<dbReference type="GO" id="GO:0032161">
    <property type="term" value="C:cleavage apparatus septin structure"/>
    <property type="evidence" value="ECO:0007669"/>
    <property type="project" value="UniProtKB-ARBA"/>
</dbReference>
<keyword evidence="3 5" id="KW-0342">GTP-binding</keyword>
<dbReference type="Pfam" id="PF00735">
    <property type="entry name" value="Septin"/>
    <property type="match status" value="1"/>
</dbReference>
<dbReference type="OrthoDB" id="416553at2759"/>
<feature type="region of interest" description="Disordered" evidence="6">
    <location>
        <begin position="312"/>
        <end position="343"/>
    </location>
</feature>
<dbReference type="GO" id="GO:0051301">
    <property type="term" value="P:cell division"/>
    <property type="evidence" value="ECO:0007669"/>
    <property type="project" value="UniProtKB-KW"/>
</dbReference>
<dbReference type="Proteomes" id="UP001151518">
    <property type="component" value="Unassembled WGS sequence"/>
</dbReference>
<comment type="caution">
    <text evidence="8">The sequence shown here is derived from an EMBL/GenBank/DDBJ whole genome shotgun (WGS) entry which is preliminary data.</text>
</comment>
<organism evidence="8 9">
    <name type="scientific">Coemansia spiralis</name>
    <dbReference type="NCBI Taxonomy" id="417178"/>
    <lineage>
        <taxon>Eukaryota</taxon>
        <taxon>Fungi</taxon>
        <taxon>Fungi incertae sedis</taxon>
        <taxon>Zoopagomycota</taxon>
        <taxon>Kickxellomycotina</taxon>
        <taxon>Kickxellomycetes</taxon>
        <taxon>Kickxellales</taxon>
        <taxon>Kickxellaceae</taxon>
        <taxon>Coemansia</taxon>
    </lineage>
</organism>
<evidence type="ECO:0000256" key="3">
    <source>
        <dbReference type="ARBA" id="ARBA00023134"/>
    </source>
</evidence>
<name>A0A9W8G1I1_9FUNG</name>